<sequence length="336" mass="36468">MAGRAHPTELPHFRLHIRERAARLMRRCVDMYQHRHDSASDELSPTLRISRDWNLVGSVDNAALAETTSAAAETPRDPEHAFEDAHDEDLRGSLETLVLQALRAGFQSVDPELLQRVTGAPRHSKPRAVTQTGTQHRQRMSAPPAIRAPRPPTVAGPPPDPRVESDSYGEAQRAVELAILDTLRTAAPQLVQELVGPPHRDQTHWRSQSAPAVTSQALEDSPACFESSGNGQGATRADVGSSVPMRRVRDPPDTDASVRRLSSSSVPVSFTRAHDVDRDPVSTAPLDYAGQGRNPAVQTLAQDLALAFLQELMAQARGPPEEPPNSPARGSSRESA</sequence>
<keyword evidence="3" id="KW-1185">Reference proteome</keyword>
<evidence type="ECO:0000313" key="2">
    <source>
        <dbReference type="EMBL" id="KZV96136.1"/>
    </source>
</evidence>
<feature type="compositionally biased region" description="Pro residues" evidence="1">
    <location>
        <begin position="149"/>
        <end position="160"/>
    </location>
</feature>
<feature type="compositionally biased region" description="Polar residues" evidence="1">
    <location>
        <begin position="205"/>
        <end position="218"/>
    </location>
</feature>
<feature type="region of interest" description="Disordered" evidence="1">
    <location>
        <begin position="67"/>
        <end position="86"/>
    </location>
</feature>
<dbReference type="InParanoid" id="A0A165KCM2"/>
<reference evidence="2 3" key="1">
    <citation type="journal article" date="2016" name="Mol. Biol. Evol.">
        <title>Comparative Genomics of Early-Diverging Mushroom-Forming Fungi Provides Insights into the Origins of Lignocellulose Decay Capabilities.</title>
        <authorList>
            <person name="Nagy L.G."/>
            <person name="Riley R."/>
            <person name="Tritt A."/>
            <person name="Adam C."/>
            <person name="Daum C."/>
            <person name="Floudas D."/>
            <person name="Sun H."/>
            <person name="Yadav J.S."/>
            <person name="Pangilinan J."/>
            <person name="Larsson K.H."/>
            <person name="Matsuura K."/>
            <person name="Barry K."/>
            <person name="Labutti K."/>
            <person name="Kuo R."/>
            <person name="Ohm R.A."/>
            <person name="Bhattacharya S.S."/>
            <person name="Shirouzu T."/>
            <person name="Yoshinaga Y."/>
            <person name="Martin F.M."/>
            <person name="Grigoriev I.V."/>
            <person name="Hibbett D.S."/>
        </authorList>
    </citation>
    <scope>NUCLEOTIDE SEQUENCE [LARGE SCALE GENOMIC DNA]</scope>
    <source>
        <strain evidence="2 3">HHB12029</strain>
    </source>
</reference>
<evidence type="ECO:0000313" key="3">
    <source>
        <dbReference type="Proteomes" id="UP000077266"/>
    </source>
</evidence>
<dbReference type="Proteomes" id="UP000077266">
    <property type="component" value="Unassembled WGS sequence"/>
</dbReference>
<feature type="region of interest" description="Disordered" evidence="1">
    <location>
        <begin position="198"/>
        <end position="290"/>
    </location>
</feature>
<dbReference type="EMBL" id="KV425947">
    <property type="protein sequence ID" value="KZV96136.1"/>
    <property type="molecule type" value="Genomic_DNA"/>
</dbReference>
<gene>
    <name evidence="2" type="ORF">EXIGLDRAFT_765661</name>
</gene>
<dbReference type="AlphaFoldDB" id="A0A165KCM2"/>
<accession>A0A165KCM2</accession>
<feature type="region of interest" description="Disordered" evidence="1">
    <location>
        <begin position="116"/>
        <end position="168"/>
    </location>
</feature>
<feature type="compositionally biased region" description="Basic and acidic residues" evidence="1">
    <location>
        <begin position="74"/>
        <end position="86"/>
    </location>
</feature>
<feature type="region of interest" description="Disordered" evidence="1">
    <location>
        <begin position="311"/>
        <end position="336"/>
    </location>
</feature>
<proteinExistence type="predicted"/>
<name>A0A165KCM2_EXIGL</name>
<organism evidence="2 3">
    <name type="scientific">Exidia glandulosa HHB12029</name>
    <dbReference type="NCBI Taxonomy" id="1314781"/>
    <lineage>
        <taxon>Eukaryota</taxon>
        <taxon>Fungi</taxon>
        <taxon>Dikarya</taxon>
        <taxon>Basidiomycota</taxon>
        <taxon>Agaricomycotina</taxon>
        <taxon>Agaricomycetes</taxon>
        <taxon>Auriculariales</taxon>
        <taxon>Exidiaceae</taxon>
        <taxon>Exidia</taxon>
    </lineage>
</organism>
<feature type="compositionally biased region" description="Low complexity" evidence="1">
    <location>
        <begin position="259"/>
        <end position="269"/>
    </location>
</feature>
<feature type="compositionally biased region" description="Basic and acidic residues" evidence="1">
    <location>
        <begin position="247"/>
        <end position="258"/>
    </location>
</feature>
<protein>
    <submittedName>
        <fullName evidence="2">Uncharacterized protein</fullName>
    </submittedName>
</protein>
<evidence type="ECO:0000256" key="1">
    <source>
        <dbReference type="SAM" id="MobiDB-lite"/>
    </source>
</evidence>